<dbReference type="PROSITE" id="PS50949">
    <property type="entry name" value="HTH_GNTR"/>
    <property type="match status" value="1"/>
</dbReference>
<gene>
    <name evidence="5" type="primary">mngR</name>
    <name evidence="5" type="ORF">JKKLCJKK_00132</name>
</gene>
<evidence type="ECO:0000256" key="3">
    <source>
        <dbReference type="ARBA" id="ARBA00023163"/>
    </source>
</evidence>
<evidence type="ECO:0000256" key="2">
    <source>
        <dbReference type="ARBA" id="ARBA00023125"/>
    </source>
</evidence>
<dbReference type="Proteomes" id="UP000405524">
    <property type="component" value="Unassembled WGS sequence"/>
</dbReference>
<organism evidence="5 6">
    <name type="scientific">Collinsella intestinalis</name>
    <dbReference type="NCBI Taxonomy" id="147207"/>
    <lineage>
        <taxon>Bacteria</taxon>
        <taxon>Bacillati</taxon>
        <taxon>Actinomycetota</taxon>
        <taxon>Coriobacteriia</taxon>
        <taxon>Coriobacteriales</taxon>
        <taxon>Coriobacteriaceae</taxon>
        <taxon>Collinsella</taxon>
    </lineage>
</organism>
<evidence type="ECO:0000313" key="6">
    <source>
        <dbReference type="Proteomes" id="UP000405524"/>
    </source>
</evidence>
<keyword evidence="2" id="KW-0238">DNA-binding</keyword>
<sequence>MLRRNSADPLYVQIADRLRVRVESGEFSDAHALPSEQALCEEFGVSRTTVRRALELLEEGSFLSPRQGRGVFVREPKLSSNLTLLRGFTQFCAENDVETTSRVLSNIEIPAPLFVSRKLRQPEGAHVVYLNRVRTVDGVKAVIEEVWLPANEYDFLVREDLDDRSLYEAIEEHTGFHFDDNCLPVITLESALATGEELEMLDIEGPASVFVVSESVFSSTGAPLHFTRRVLLGDYFKYFFSDRASQLSVDVETLRDPI</sequence>
<dbReference type="GO" id="GO:0003677">
    <property type="term" value="F:DNA binding"/>
    <property type="evidence" value="ECO:0007669"/>
    <property type="project" value="UniProtKB-KW"/>
</dbReference>
<dbReference type="Gene3D" id="3.40.1410.10">
    <property type="entry name" value="Chorismate lyase-like"/>
    <property type="match status" value="1"/>
</dbReference>
<dbReference type="InterPro" id="IPR028978">
    <property type="entry name" value="Chorismate_lyase_/UTRA_dom_sf"/>
</dbReference>
<evidence type="ECO:0000259" key="4">
    <source>
        <dbReference type="PROSITE" id="PS50949"/>
    </source>
</evidence>
<dbReference type="SUPFAM" id="SSF64288">
    <property type="entry name" value="Chorismate lyase-like"/>
    <property type="match status" value="1"/>
</dbReference>
<dbReference type="PANTHER" id="PTHR44846">
    <property type="entry name" value="MANNOSYL-D-GLYCERATE TRANSPORT/METABOLISM SYSTEM REPRESSOR MNGR-RELATED"/>
    <property type="match status" value="1"/>
</dbReference>
<accession>A0A5K1IR72</accession>
<reference evidence="5 6" key="1">
    <citation type="submission" date="2019-10" db="EMBL/GenBank/DDBJ databases">
        <authorList>
            <person name="Wolf R A."/>
        </authorList>
    </citation>
    <scope>NUCLEOTIDE SEQUENCE [LARGE SCALE GENOMIC DNA]</scope>
    <source>
        <strain evidence="5">Collinsella_intestinalis_DSM_13632</strain>
    </source>
</reference>
<dbReference type="InterPro" id="IPR050679">
    <property type="entry name" value="Bact_HTH_transcr_reg"/>
</dbReference>
<keyword evidence="1" id="KW-0805">Transcription regulation</keyword>
<proteinExistence type="predicted"/>
<dbReference type="PRINTS" id="PR00035">
    <property type="entry name" value="HTHGNTR"/>
</dbReference>
<dbReference type="Pfam" id="PF00392">
    <property type="entry name" value="GntR"/>
    <property type="match status" value="1"/>
</dbReference>
<dbReference type="Gene3D" id="1.10.10.10">
    <property type="entry name" value="Winged helix-like DNA-binding domain superfamily/Winged helix DNA-binding domain"/>
    <property type="match status" value="1"/>
</dbReference>
<dbReference type="GO" id="GO:0045892">
    <property type="term" value="P:negative regulation of DNA-templated transcription"/>
    <property type="evidence" value="ECO:0007669"/>
    <property type="project" value="TreeGrafter"/>
</dbReference>
<dbReference type="Pfam" id="PF07702">
    <property type="entry name" value="UTRA"/>
    <property type="match status" value="1"/>
</dbReference>
<dbReference type="InterPro" id="IPR036388">
    <property type="entry name" value="WH-like_DNA-bd_sf"/>
</dbReference>
<protein>
    <submittedName>
        <fullName evidence="5">Mannosyl-D-glycerate transport/metabolism system repressor MngR</fullName>
    </submittedName>
</protein>
<dbReference type="GO" id="GO:0003700">
    <property type="term" value="F:DNA-binding transcription factor activity"/>
    <property type="evidence" value="ECO:0007669"/>
    <property type="project" value="InterPro"/>
</dbReference>
<dbReference type="GeneID" id="77465125"/>
<evidence type="ECO:0000256" key="1">
    <source>
        <dbReference type="ARBA" id="ARBA00023015"/>
    </source>
</evidence>
<dbReference type="InterPro" id="IPR036390">
    <property type="entry name" value="WH_DNA-bd_sf"/>
</dbReference>
<keyword evidence="3" id="KW-0804">Transcription</keyword>
<dbReference type="SMART" id="SM00866">
    <property type="entry name" value="UTRA"/>
    <property type="match status" value="1"/>
</dbReference>
<dbReference type="EMBL" id="CABWIC010000007">
    <property type="protein sequence ID" value="VWL90743.1"/>
    <property type="molecule type" value="Genomic_DNA"/>
</dbReference>
<dbReference type="InterPro" id="IPR000524">
    <property type="entry name" value="Tscrpt_reg_HTH_GntR"/>
</dbReference>
<dbReference type="AlphaFoldDB" id="A0A5K1IR72"/>
<evidence type="ECO:0000313" key="5">
    <source>
        <dbReference type="EMBL" id="VWL90743.1"/>
    </source>
</evidence>
<dbReference type="SMART" id="SM00345">
    <property type="entry name" value="HTH_GNTR"/>
    <property type="match status" value="1"/>
</dbReference>
<dbReference type="SUPFAM" id="SSF46785">
    <property type="entry name" value="Winged helix' DNA-binding domain"/>
    <property type="match status" value="1"/>
</dbReference>
<dbReference type="CDD" id="cd07377">
    <property type="entry name" value="WHTH_GntR"/>
    <property type="match status" value="1"/>
</dbReference>
<dbReference type="InterPro" id="IPR011663">
    <property type="entry name" value="UTRA"/>
</dbReference>
<dbReference type="PANTHER" id="PTHR44846:SF1">
    <property type="entry name" value="MANNOSYL-D-GLYCERATE TRANSPORT_METABOLISM SYSTEM REPRESSOR MNGR-RELATED"/>
    <property type="match status" value="1"/>
</dbReference>
<feature type="domain" description="HTH gntR-type" evidence="4">
    <location>
        <begin position="8"/>
        <end position="76"/>
    </location>
</feature>
<dbReference type="RefSeq" id="WP_193221145.1">
    <property type="nucleotide sequence ID" value="NZ_CABWIC010000007.1"/>
</dbReference>
<name>A0A5K1IR72_9ACTN</name>